<sequence>MSSPALRLPPQRASPPPDAPPRDQARLFIGNLPPRATDAALTRLLSKFGAAGGVSRHPTRAFAHASLRDDAALQRCVAALNRTTWCGGVITVQRAREHFWHRLSREWEQGADGEPTSPEEGQGSPAQPFENTGKGKHTVFSFPDIDDDDNTLLADAGVHVHAPRPDEQSCSDNQGSTPGPPPRLAAPGPVPKSATLDSTLQLFGLVEAPLTEGNPVAAQGETARAREEGTHCERPAKRARSKPNEQELQRAEEAAHQPALIDLDGEKETALSVLKGLFGKEVKSLEERIKANRRLGLFRKLDIKPTRQPKSIQGGGKGRNVRASSKRRGDRPLSSATVKDSGMNPSVYLNLRVHRRAGLYRKLATVPSDKDPDIADDAAQS</sequence>
<dbReference type="GeneID" id="17318894"/>
<dbReference type="OrthoDB" id="21643at2759"/>
<dbReference type="KEGG" id="ccp:CHC_T00007522001"/>
<feature type="region of interest" description="Disordered" evidence="3">
    <location>
        <begin position="213"/>
        <end position="261"/>
    </location>
</feature>
<evidence type="ECO:0000256" key="3">
    <source>
        <dbReference type="SAM" id="MobiDB-lite"/>
    </source>
</evidence>
<keyword evidence="1 2" id="KW-0694">RNA-binding</keyword>
<dbReference type="InterPro" id="IPR000504">
    <property type="entry name" value="RRM_dom"/>
</dbReference>
<evidence type="ECO:0000256" key="1">
    <source>
        <dbReference type="ARBA" id="ARBA00022884"/>
    </source>
</evidence>
<feature type="region of interest" description="Disordered" evidence="3">
    <location>
        <begin position="1"/>
        <end position="24"/>
    </location>
</feature>
<feature type="compositionally biased region" description="Polar residues" evidence="3">
    <location>
        <begin position="168"/>
        <end position="177"/>
    </location>
</feature>
<feature type="domain" description="RRM" evidence="4">
    <location>
        <begin position="25"/>
        <end position="97"/>
    </location>
</feature>
<dbReference type="AlphaFoldDB" id="R7QTQ0"/>
<dbReference type="PANTHER" id="PTHR48029:SF1">
    <property type="entry name" value="NUCLEOLAR PROTEIN 8"/>
    <property type="match status" value="1"/>
</dbReference>
<protein>
    <recommendedName>
        <fullName evidence="4">RRM domain-containing protein</fullName>
    </recommendedName>
</protein>
<dbReference type="Proteomes" id="UP000012073">
    <property type="component" value="Unassembled WGS sequence"/>
</dbReference>
<dbReference type="InterPro" id="IPR035979">
    <property type="entry name" value="RBD_domain_sf"/>
</dbReference>
<gene>
    <name evidence="5" type="ORF">CHC_T00007522001</name>
</gene>
<dbReference type="GO" id="GO:0005730">
    <property type="term" value="C:nucleolus"/>
    <property type="evidence" value="ECO:0007669"/>
    <property type="project" value="TreeGrafter"/>
</dbReference>
<dbReference type="SUPFAM" id="SSF54928">
    <property type="entry name" value="RNA-binding domain, RBD"/>
    <property type="match status" value="1"/>
</dbReference>
<dbReference type="EMBL" id="HG002260">
    <property type="protein sequence ID" value="CDF40886.1"/>
    <property type="molecule type" value="Genomic_DNA"/>
</dbReference>
<reference evidence="6" key="1">
    <citation type="journal article" date="2013" name="Proc. Natl. Acad. Sci. U.S.A.">
        <title>Genome structure and metabolic features in the red seaweed Chondrus crispus shed light on evolution of the Archaeplastida.</title>
        <authorList>
            <person name="Collen J."/>
            <person name="Porcel B."/>
            <person name="Carre W."/>
            <person name="Ball S.G."/>
            <person name="Chaparro C."/>
            <person name="Tonon T."/>
            <person name="Barbeyron T."/>
            <person name="Michel G."/>
            <person name="Noel B."/>
            <person name="Valentin K."/>
            <person name="Elias M."/>
            <person name="Artiguenave F."/>
            <person name="Arun A."/>
            <person name="Aury J.M."/>
            <person name="Barbosa-Neto J.F."/>
            <person name="Bothwell J.H."/>
            <person name="Bouget F.Y."/>
            <person name="Brillet L."/>
            <person name="Cabello-Hurtado F."/>
            <person name="Capella-Gutierrez S."/>
            <person name="Charrier B."/>
            <person name="Cladiere L."/>
            <person name="Cock J.M."/>
            <person name="Coelho S.M."/>
            <person name="Colleoni C."/>
            <person name="Czjzek M."/>
            <person name="Da Silva C."/>
            <person name="Delage L."/>
            <person name="Denoeud F."/>
            <person name="Deschamps P."/>
            <person name="Dittami S.M."/>
            <person name="Gabaldon T."/>
            <person name="Gachon C.M."/>
            <person name="Groisillier A."/>
            <person name="Herve C."/>
            <person name="Jabbari K."/>
            <person name="Katinka M."/>
            <person name="Kloareg B."/>
            <person name="Kowalczyk N."/>
            <person name="Labadie K."/>
            <person name="Leblanc C."/>
            <person name="Lopez P.J."/>
            <person name="McLachlan D.H."/>
            <person name="Meslet-Cladiere L."/>
            <person name="Moustafa A."/>
            <person name="Nehr Z."/>
            <person name="Nyvall Collen P."/>
            <person name="Panaud O."/>
            <person name="Partensky F."/>
            <person name="Poulain J."/>
            <person name="Rensing S.A."/>
            <person name="Rousvoal S."/>
            <person name="Samson G."/>
            <person name="Symeonidi A."/>
            <person name="Weissenbach J."/>
            <person name="Zambounis A."/>
            <person name="Wincker P."/>
            <person name="Boyen C."/>
        </authorList>
    </citation>
    <scope>NUCLEOTIDE SEQUENCE [LARGE SCALE GENOMIC DNA]</scope>
    <source>
        <strain evidence="6">cv. Stackhouse</strain>
    </source>
</reference>
<dbReference type="Gramene" id="CDF40886">
    <property type="protein sequence ID" value="CDF40886"/>
    <property type="gene ID" value="CHC_T00007522001"/>
</dbReference>
<accession>R7QTQ0</accession>
<dbReference type="SMART" id="SM00360">
    <property type="entry name" value="RRM"/>
    <property type="match status" value="1"/>
</dbReference>
<evidence type="ECO:0000259" key="4">
    <source>
        <dbReference type="PROSITE" id="PS50102"/>
    </source>
</evidence>
<dbReference type="Pfam" id="PF00076">
    <property type="entry name" value="RRM_1"/>
    <property type="match status" value="1"/>
</dbReference>
<dbReference type="RefSeq" id="XP_005711180.1">
    <property type="nucleotide sequence ID" value="XM_005711123.1"/>
</dbReference>
<feature type="compositionally biased region" description="Pro residues" evidence="3">
    <location>
        <begin position="178"/>
        <end position="190"/>
    </location>
</feature>
<feature type="compositionally biased region" description="Basic and acidic residues" evidence="3">
    <location>
        <begin position="223"/>
        <end position="255"/>
    </location>
</feature>
<keyword evidence="6" id="KW-1185">Reference proteome</keyword>
<feature type="compositionally biased region" description="Low complexity" evidence="3">
    <location>
        <begin position="1"/>
        <end position="11"/>
    </location>
</feature>
<name>R7QTQ0_CHOCR</name>
<dbReference type="PANTHER" id="PTHR48029">
    <property type="entry name" value="NUCLEOLAR PROTEIN 8"/>
    <property type="match status" value="1"/>
</dbReference>
<evidence type="ECO:0000313" key="6">
    <source>
        <dbReference type="Proteomes" id="UP000012073"/>
    </source>
</evidence>
<dbReference type="InterPro" id="IPR012677">
    <property type="entry name" value="Nucleotide-bd_a/b_plait_sf"/>
</dbReference>
<dbReference type="GO" id="GO:1902570">
    <property type="term" value="P:protein localization to nucleolus"/>
    <property type="evidence" value="ECO:0007669"/>
    <property type="project" value="TreeGrafter"/>
</dbReference>
<feature type="region of interest" description="Disordered" evidence="3">
    <location>
        <begin position="106"/>
        <end position="194"/>
    </location>
</feature>
<dbReference type="Gene3D" id="3.30.70.330">
    <property type="match status" value="1"/>
</dbReference>
<proteinExistence type="predicted"/>
<feature type="region of interest" description="Disordered" evidence="3">
    <location>
        <begin position="300"/>
        <end position="347"/>
    </location>
</feature>
<evidence type="ECO:0000256" key="2">
    <source>
        <dbReference type="PROSITE-ProRule" id="PRU00176"/>
    </source>
</evidence>
<organism evidence="5 6">
    <name type="scientific">Chondrus crispus</name>
    <name type="common">Carrageen Irish moss</name>
    <name type="synonym">Polymorpha crispa</name>
    <dbReference type="NCBI Taxonomy" id="2769"/>
    <lineage>
        <taxon>Eukaryota</taxon>
        <taxon>Rhodophyta</taxon>
        <taxon>Florideophyceae</taxon>
        <taxon>Rhodymeniophycidae</taxon>
        <taxon>Gigartinales</taxon>
        <taxon>Gigartinaceae</taxon>
        <taxon>Chondrus</taxon>
    </lineage>
</organism>
<dbReference type="GO" id="GO:0003723">
    <property type="term" value="F:RNA binding"/>
    <property type="evidence" value="ECO:0007669"/>
    <property type="project" value="UniProtKB-UniRule"/>
</dbReference>
<dbReference type="PROSITE" id="PS50102">
    <property type="entry name" value="RRM"/>
    <property type="match status" value="1"/>
</dbReference>
<dbReference type="STRING" id="2769.R7QTQ0"/>
<evidence type="ECO:0000313" key="5">
    <source>
        <dbReference type="EMBL" id="CDF40886.1"/>
    </source>
</evidence>